<sequence length="43" mass="4925">MDAIPAIVHNTIFELPGSWGWVLFSRVFIDVFWDRQTAKESSG</sequence>
<keyword evidence="2" id="KW-1185">Reference proteome</keyword>
<dbReference type="EMBL" id="AGUE01000158">
    <property type="protein sequence ID" value="EHK98286.1"/>
    <property type="molecule type" value="Genomic_DNA"/>
</dbReference>
<dbReference type="InParanoid" id="H0ET15"/>
<protein>
    <submittedName>
        <fullName evidence="1">Uncharacterized protein</fullName>
    </submittedName>
</protein>
<accession>H0ET15</accession>
<evidence type="ECO:0000313" key="2">
    <source>
        <dbReference type="Proteomes" id="UP000005446"/>
    </source>
</evidence>
<comment type="caution">
    <text evidence="1">The sequence shown here is derived from an EMBL/GenBank/DDBJ whole genome shotgun (WGS) entry which is preliminary data.</text>
</comment>
<name>H0ET15_GLAL7</name>
<reference evidence="1 2" key="1">
    <citation type="journal article" date="2012" name="Eukaryot. Cell">
        <title>Genome sequence of the fungus Glarea lozoyensis: the first genome sequence of a species from the Helotiaceae family.</title>
        <authorList>
            <person name="Youssar L."/>
            <person name="Gruening B.A."/>
            <person name="Erxleben A."/>
            <person name="Guenther S."/>
            <person name="Huettel W."/>
        </authorList>
    </citation>
    <scope>NUCLEOTIDE SEQUENCE [LARGE SCALE GENOMIC DNA]</scope>
    <source>
        <strain evidence="2">ATCC 74030 / MF5533</strain>
    </source>
</reference>
<dbReference type="HOGENOM" id="CLU_3242261_0_0_1"/>
<dbReference type="AlphaFoldDB" id="H0ET15"/>
<evidence type="ECO:0000313" key="1">
    <source>
        <dbReference type="EMBL" id="EHK98286.1"/>
    </source>
</evidence>
<gene>
    <name evidence="1" type="ORF">M7I_5869</name>
</gene>
<proteinExistence type="predicted"/>
<dbReference type="Proteomes" id="UP000005446">
    <property type="component" value="Unassembled WGS sequence"/>
</dbReference>
<organism evidence="1 2">
    <name type="scientific">Glarea lozoyensis (strain ATCC 74030 / MF5533)</name>
    <dbReference type="NCBI Taxonomy" id="1104152"/>
    <lineage>
        <taxon>Eukaryota</taxon>
        <taxon>Fungi</taxon>
        <taxon>Dikarya</taxon>
        <taxon>Ascomycota</taxon>
        <taxon>Pezizomycotina</taxon>
        <taxon>Leotiomycetes</taxon>
        <taxon>Helotiales</taxon>
        <taxon>Helotiaceae</taxon>
        <taxon>Glarea</taxon>
    </lineage>
</organism>